<dbReference type="PANTHER" id="PTHR48462:SF1">
    <property type="entry name" value="PROTEIN, PUTATIVE-RELATED"/>
    <property type="match status" value="1"/>
</dbReference>
<proteinExistence type="predicted"/>
<protein>
    <recommendedName>
        <fullName evidence="1">Reverse transcriptase domain-containing protein</fullName>
    </recommendedName>
</protein>
<evidence type="ECO:0000259" key="1">
    <source>
        <dbReference type="Pfam" id="PF00078"/>
    </source>
</evidence>
<accession>A0A5N6N7A0</accession>
<dbReference type="Pfam" id="PF00078">
    <property type="entry name" value="RVT_1"/>
    <property type="match status" value="1"/>
</dbReference>
<name>A0A5N6N7A0_9ASTR</name>
<reference evidence="2 3" key="1">
    <citation type="submission" date="2019-05" db="EMBL/GenBank/DDBJ databases">
        <title>Mikania micrantha, genome provides insights into the molecular mechanism of rapid growth.</title>
        <authorList>
            <person name="Liu B."/>
        </authorList>
    </citation>
    <scope>NUCLEOTIDE SEQUENCE [LARGE SCALE GENOMIC DNA]</scope>
    <source>
        <strain evidence="2">NLD-2019</strain>
        <tissue evidence="2">Leaf</tissue>
    </source>
</reference>
<dbReference type="AlphaFoldDB" id="A0A5N6N7A0"/>
<dbReference type="EMBL" id="SZYD01000013">
    <property type="protein sequence ID" value="KAD4385977.1"/>
    <property type="molecule type" value="Genomic_DNA"/>
</dbReference>
<evidence type="ECO:0000313" key="3">
    <source>
        <dbReference type="Proteomes" id="UP000326396"/>
    </source>
</evidence>
<organism evidence="2 3">
    <name type="scientific">Mikania micrantha</name>
    <name type="common">bitter vine</name>
    <dbReference type="NCBI Taxonomy" id="192012"/>
    <lineage>
        <taxon>Eukaryota</taxon>
        <taxon>Viridiplantae</taxon>
        <taxon>Streptophyta</taxon>
        <taxon>Embryophyta</taxon>
        <taxon>Tracheophyta</taxon>
        <taxon>Spermatophyta</taxon>
        <taxon>Magnoliopsida</taxon>
        <taxon>eudicotyledons</taxon>
        <taxon>Gunneridae</taxon>
        <taxon>Pentapetalae</taxon>
        <taxon>asterids</taxon>
        <taxon>campanulids</taxon>
        <taxon>Asterales</taxon>
        <taxon>Asteraceae</taxon>
        <taxon>Asteroideae</taxon>
        <taxon>Heliantheae alliance</taxon>
        <taxon>Eupatorieae</taxon>
        <taxon>Mikania</taxon>
    </lineage>
</organism>
<comment type="caution">
    <text evidence="2">The sequence shown here is derived from an EMBL/GenBank/DDBJ whole genome shotgun (WGS) entry which is preliminary data.</text>
</comment>
<gene>
    <name evidence="2" type="ORF">E3N88_26146</name>
</gene>
<dbReference type="OrthoDB" id="1676176at2759"/>
<evidence type="ECO:0000313" key="2">
    <source>
        <dbReference type="EMBL" id="KAD4385977.1"/>
    </source>
</evidence>
<feature type="domain" description="Reverse transcriptase" evidence="1">
    <location>
        <begin position="39"/>
        <end position="175"/>
    </location>
</feature>
<sequence>MRGVGKEMAKYLGDFQFGVGVPSGAEAVLHSANRFLNEFHTDGSLAMLTVDFSNAFNLVSRTSLLHEVRTRCPSISLWVDFLYGQPARLYVGNDHIWSTTGVQQGDPLGPLPFALVLHPLVHRIKVGCALSFHAWYLDDGTIIGDAKEVAKALDIIRAEGPVLGLELNIKKTEVFWPSCNGVKAQDGLFPCGIGNQ</sequence>
<dbReference type="Proteomes" id="UP000326396">
    <property type="component" value="Linkage Group LG3"/>
</dbReference>
<dbReference type="PANTHER" id="PTHR48462">
    <property type="entry name" value="PROTEIN, PUTATIVE-RELATED"/>
    <property type="match status" value="1"/>
</dbReference>
<dbReference type="InterPro" id="IPR000477">
    <property type="entry name" value="RT_dom"/>
</dbReference>
<keyword evidence="3" id="KW-1185">Reference proteome</keyword>